<name>A0A0F4GPA4_9PEZI</name>
<dbReference type="Proteomes" id="UP000033647">
    <property type="component" value="Unassembled WGS sequence"/>
</dbReference>
<feature type="compositionally biased region" description="Basic and acidic residues" evidence="1">
    <location>
        <begin position="100"/>
        <end position="111"/>
    </location>
</feature>
<evidence type="ECO:0000313" key="3">
    <source>
        <dbReference type="Proteomes" id="UP000033647"/>
    </source>
</evidence>
<accession>A0A0F4GPA4</accession>
<feature type="region of interest" description="Disordered" evidence="1">
    <location>
        <begin position="1"/>
        <end position="39"/>
    </location>
</feature>
<dbReference type="EMBL" id="LAFY01000436">
    <property type="protein sequence ID" value="KJX98020.1"/>
    <property type="molecule type" value="Genomic_DNA"/>
</dbReference>
<dbReference type="OrthoDB" id="3940204at2759"/>
<dbReference type="STRING" id="1047168.A0A0F4GPA4"/>
<gene>
    <name evidence="2" type="ORF">TI39_contig444g00007</name>
</gene>
<evidence type="ECO:0000256" key="1">
    <source>
        <dbReference type="SAM" id="MobiDB-lite"/>
    </source>
</evidence>
<feature type="compositionally biased region" description="Low complexity" evidence="1">
    <location>
        <begin position="115"/>
        <end position="144"/>
    </location>
</feature>
<evidence type="ECO:0000313" key="2">
    <source>
        <dbReference type="EMBL" id="KJX98020.1"/>
    </source>
</evidence>
<organism evidence="2 3">
    <name type="scientific">Zymoseptoria brevis</name>
    <dbReference type="NCBI Taxonomy" id="1047168"/>
    <lineage>
        <taxon>Eukaryota</taxon>
        <taxon>Fungi</taxon>
        <taxon>Dikarya</taxon>
        <taxon>Ascomycota</taxon>
        <taxon>Pezizomycotina</taxon>
        <taxon>Dothideomycetes</taxon>
        <taxon>Dothideomycetidae</taxon>
        <taxon>Mycosphaerellales</taxon>
        <taxon>Mycosphaerellaceae</taxon>
        <taxon>Zymoseptoria</taxon>
    </lineage>
</organism>
<feature type="compositionally biased region" description="Acidic residues" evidence="1">
    <location>
        <begin position="270"/>
        <end position="285"/>
    </location>
</feature>
<feature type="region of interest" description="Disordered" evidence="1">
    <location>
        <begin position="263"/>
        <end position="295"/>
    </location>
</feature>
<feature type="region of interest" description="Disordered" evidence="1">
    <location>
        <begin position="225"/>
        <end position="251"/>
    </location>
</feature>
<comment type="caution">
    <text evidence="2">The sequence shown here is derived from an EMBL/GenBank/DDBJ whole genome shotgun (WGS) entry which is preliminary data.</text>
</comment>
<feature type="region of interest" description="Disordered" evidence="1">
    <location>
        <begin position="100"/>
        <end position="178"/>
    </location>
</feature>
<dbReference type="AlphaFoldDB" id="A0A0F4GPA4"/>
<reference evidence="2 3" key="1">
    <citation type="submission" date="2015-03" db="EMBL/GenBank/DDBJ databases">
        <title>RNA-seq based gene annotation and comparative genomics of four Zymoseptoria species reveal species-specific pathogenicity related genes and transposable element activity.</title>
        <authorList>
            <person name="Grandaubert J."/>
            <person name="Bhattacharyya A."/>
            <person name="Stukenbrock E.H."/>
        </authorList>
    </citation>
    <scope>NUCLEOTIDE SEQUENCE [LARGE SCALE GENOMIC DNA]</scope>
    <source>
        <strain evidence="2 3">Zb18110</strain>
    </source>
</reference>
<proteinExistence type="predicted"/>
<protein>
    <submittedName>
        <fullName evidence="2">Uncharacterized protein</fullName>
    </submittedName>
</protein>
<sequence>MAPRNRTLPTLPDRTKQPQLPARSATVSDPRSSKGDRGATSTWDLIAEYCYHAMKGDEFRLALVARDVDVAKLYVDELMERKGDAEITIGKVHVMLRDRGRESRLTRKNDAPGDSSNSTTTGSNHPNTDNSIAAQLAARSAHQATLSSKRKRSPERTPNHHGPVISVTNPRFLPGTNNPNPFFEQMPRPEVWHRQAPRVGFFGFGDTPFSQQMVSDQIDADLARGPGRRLGGGGIQDRKVESRSGRAGMWDVPDVSDCEVFDIMNSLGESTEEADSASDDSEDEPMQSKKRKVEE</sequence>
<keyword evidence="3" id="KW-1185">Reference proteome</keyword>